<dbReference type="InterPro" id="IPR004536">
    <property type="entry name" value="SPS/SelD"/>
</dbReference>
<dbReference type="Proteomes" id="UP000001555">
    <property type="component" value="Unassembled WGS sequence"/>
</dbReference>
<dbReference type="InterPro" id="IPR036921">
    <property type="entry name" value="PurM-like_N_sf"/>
</dbReference>
<proteinExistence type="evidence at protein level"/>
<evidence type="ECO:0000313" key="8">
    <source>
        <dbReference type="EMBL" id="EEC07287.1"/>
    </source>
</evidence>
<feature type="domain" description="PurM-like C-terminal" evidence="7">
    <location>
        <begin position="126"/>
        <end position="232"/>
    </location>
</feature>
<dbReference type="EMBL" id="ABJB010352163">
    <property type="status" value="NOT_ANNOTATED_CDS"/>
    <property type="molecule type" value="Genomic_DNA"/>
</dbReference>
<dbReference type="InterPro" id="IPR010918">
    <property type="entry name" value="PurM-like_C_dom"/>
</dbReference>
<dbReference type="InterPro" id="IPR036676">
    <property type="entry name" value="PurM-like_C_sf"/>
</dbReference>
<dbReference type="GO" id="GO:0004756">
    <property type="term" value="F:selenide, water dikinase activity"/>
    <property type="evidence" value="ECO:0000318"/>
    <property type="project" value="GO_Central"/>
</dbReference>
<dbReference type="EMBL" id="DS737343">
    <property type="protein sequence ID" value="EEC07287.1"/>
    <property type="molecule type" value="Genomic_DNA"/>
</dbReference>
<evidence type="ECO:0000259" key="6">
    <source>
        <dbReference type="Pfam" id="PF00586"/>
    </source>
</evidence>
<dbReference type="Pfam" id="PF00586">
    <property type="entry name" value="AIRS"/>
    <property type="match status" value="1"/>
</dbReference>
<dbReference type="PaxDb" id="6945-B7PL15"/>
<evidence type="ECO:0000256" key="3">
    <source>
        <dbReference type="ARBA" id="ARBA00022777"/>
    </source>
</evidence>
<dbReference type="SUPFAM" id="SSF55326">
    <property type="entry name" value="PurM N-terminal domain-like"/>
    <property type="match status" value="1"/>
</dbReference>
<evidence type="ECO:0000259" key="7">
    <source>
        <dbReference type="Pfam" id="PF02769"/>
    </source>
</evidence>
<dbReference type="AlphaFoldDB" id="B7PL15"/>
<accession>B7PL15</accession>
<keyword evidence="3" id="KW-0418">Kinase</keyword>
<dbReference type="NCBIfam" id="TIGR00476">
    <property type="entry name" value="selD"/>
    <property type="match status" value="1"/>
</dbReference>
<dbReference type="EC" id="2.7.9.3" evidence="8"/>
<evidence type="ECO:0007829" key="11">
    <source>
        <dbReference type="PeptideAtlas" id="B7PL15"/>
    </source>
</evidence>
<name>B7PL15_IXOSC</name>
<feature type="non-terminal residue" evidence="8">
    <location>
        <position position="1"/>
    </location>
</feature>
<evidence type="ECO:0000256" key="5">
    <source>
        <dbReference type="ARBA" id="ARBA00023266"/>
    </source>
</evidence>
<keyword evidence="4" id="KW-0067">ATP-binding</keyword>
<dbReference type="HOGENOM" id="CLU_032859_1_0_1"/>
<dbReference type="Gene3D" id="3.90.650.10">
    <property type="entry name" value="PurM-like C-terminal domain"/>
    <property type="match status" value="1"/>
</dbReference>
<dbReference type="GO" id="GO:0005524">
    <property type="term" value="F:ATP binding"/>
    <property type="evidence" value="ECO:0007669"/>
    <property type="project" value="UniProtKB-KW"/>
</dbReference>
<feature type="domain" description="PurM-like N-terminal" evidence="6">
    <location>
        <begin position="2"/>
        <end position="106"/>
    </location>
</feature>
<reference evidence="8 10" key="1">
    <citation type="submission" date="2008-03" db="EMBL/GenBank/DDBJ databases">
        <title>Annotation of Ixodes scapularis.</title>
        <authorList>
            <consortium name="Ixodes scapularis Genome Project Consortium"/>
            <person name="Caler E."/>
            <person name="Hannick L.I."/>
            <person name="Bidwell S."/>
            <person name="Joardar V."/>
            <person name="Thiagarajan M."/>
            <person name="Amedeo P."/>
            <person name="Galinsky K.J."/>
            <person name="Schobel S."/>
            <person name="Inman J."/>
            <person name="Hostetler J."/>
            <person name="Miller J."/>
            <person name="Hammond M."/>
            <person name="Megy K."/>
            <person name="Lawson D."/>
            <person name="Kodira C."/>
            <person name="Sutton G."/>
            <person name="Meyer J."/>
            <person name="Hill C.A."/>
            <person name="Birren B."/>
            <person name="Nene V."/>
            <person name="Collins F."/>
            <person name="Alarcon-Chaidez F."/>
            <person name="Wikel S."/>
            <person name="Strausberg R."/>
        </authorList>
    </citation>
    <scope>NUCLEOTIDE SEQUENCE [LARGE SCALE GENOMIC DNA]</scope>
    <source>
        <strain evidence="10">Wikel</strain>
        <strain evidence="8">Wikel colony</strain>
    </source>
</reference>
<protein>
    <submittedName>
        <fullName evidence="8 9">Selenophosphate synthase, putative</fullName>
        <ecNumber evidence="8">2.7.9.3</ecNumber>
    </submittedName>
</protein>
<dbReference type="EnsemblMetazoa" id="ISCW006818-RA">
    <property type="protein sequence ID" value="ISCW006818-PA"/>
    <property type="gene ID" value="ISCW006818"/>
</dbReference>
<dbReference type="GO" id="GO:0005737">
    <property type="term" value="C:cytoplasm"/>
    <property type="evidence" value="ECO:0000318"/>
    <property type="project" value="GO_Central"/>
</dbReference>
<evidence type="ECO:0000256" key="1">
    <source>
        <dbReference type="ARBA" id="ARBA00022679"/>
    </source>
</evidence>
<feature type="non-terminal residue" evidence="8">
    <location>
        <position position="255"/>
    </location>
</feature>
<sequence length="255" mass="27310">LDCSVTPLRHNGLSLVQTVDYLYPLVEDPYVMGKIACASVLSGLYAHGVTDCDNILLVLAVSSKLSDKERDIVVPLLVKGFRDAAVLAGTRVTGGQTALNPWLIVGGCATSCCHALEFVPADCAVVGDVLVLTKPLGSQVAVSAQQWLEQPERWNRVRLVVGEEDVRRACHRARDSMARLNRTAAVLMHKYNAHGATDVRGGGLLGHAQLLARVQKNEVSFVIHNLPVLSKMAAVAKACGSTFQLLQGFCPETSG</sequence>
<dbReference type="SUPFAM" id="SSF56042">
    <property type="entry name" value="PurM C-terminal domain-like"/>
    <property type="match status" value="1"/>
</dbReference>
<keyword evidence="11" id="KW-1267">Proteomics identification</keyword>
<dbReference type="PANTHER" id="PTHR10256">
    <property type="entry name" value="SELENIDE, WATER DIKINASE"/>
    <property type="match status" value="1"/>
</dbReference>
<keyword evidence="2" id="KW-0547">Nucleotide-binding</keyword>
<dbReference type="FunCoup" id="B7PL15">
    <property type="interactions" value="717"/>
</dbReference>
<dbReference type="VEuPathDB" id="VectorBase:ISCI006818"/>
<evidence type="ECO:0000256" key="2">
    <source>
        <dbReference type="ARBA" id="ARBA00022741"/>
    </source>
</evidence>
<dbReference type="VEuPathDB" id="VectorBase:ISCP_004784"/>
<keyword evidence="1 8" id="KW-0808">Transferase</keyword>
<gene>
    <name evidence="8" type="ORF">IscW_ISCW006818</name>
</gene>
<evidence type="ECO:0000256" key="4">
    <source>
        <dbReference type="ARBA" id="ARBA00022840"/>
    </source>
</evidence>
<dbReference type="GO" id="GO:0016260">
    <property type="term" value="P:selenocysteine biosynthetic process"/>
    <property type="evidence" value="ECO:0000318"/>
    <property type="project" value="GO_Central"/>
</dbReference>
<evidence type="ECO:0000313" key="9">
    <source>
        <dbReference type="EnsemblMetazoa" id="ISCW006818-PA"/>
    </source>
</evidence>
<dbReference type="VEuPathDB" id="VectorBase:ISCW006818"/>
<evidence type="ECO:0000313" key="10">
    <source>
        <dbReference type="Proteomes" id="UP000001555"/>
    </source>
</evidence>
<dbReference type="STRING" id="6945.B7PL15"/>
<keyword evidence="10" id="KW-1185">Reference proteome</keyword>
<dbReference type="Pfam" id="PF02769">
    <property type="entry name" value="AIRS_C"/>
    <property type="match status" value="1"/>
</dbReference>
<dbReference type="OrthoDB" id="409395at2759"/>
<dbReference type="Gene3D" id="3.30.1330.10">
    <property type="entry name" value="PurM-like, N-terminal domain"/>
    <property type="match status" value="1"/>
</dbReference>
<keyword evidence="5" id="KW-0711">Selenium</keyword>
<dbReference type="PANTHER" id="PTHR10256:SF0">
    <property type="entry name" value="INACTIVE SELENIDE, WATER DIKINASE-LIKE PROTEIN-RELATED"/>
    <property type="match status" value="1"/>
</dbReference>
<organism>
    <name type="scientific">Ixodes scapularis</name>
    <name type="common">Black-legged tick</name>
    <name type="synonym">Deer tick</name>
    <dbReference type="NCBI Taxonomy" id="6945"/>
    <lineage>
        <taxon>Eukaryota</taxon>
        <taxon>Metazoa</taxon>
        <taxon>Ecdysozoa</taxon>
        <taxon>Arthropoda</taxon>
        <taxon>Chelicerata</taxon>
        <taxon>Arachnida</taxon>
        <taxon>Acari</taxon>
        <taxon>Parasitiformes</taxon>
        <taxon>Ixodida</taxon>
        <taxon>Ixodoidea</taxon>
        <taxon>Ixodidae</taxon>
        <taxon>Ixodinae</taxon>
        <taxon>Ixodes</taxon>
    </lineage>
</organism>
<reference evidence="9" key="2">
    <citation type="submission" date="2020-05" db="UniProtKB">
        <authorList>
            <consortium name="EnsemblMetazoa"/>
        </authorList>
    </citation>
    <scope>IDENTIFICATION</scope>
    <source>
        <strain evidence="9">wikel</strain>
    </source>
</reference>
<dbReference type="InterPro" id="IPR016188">
    <property type="entry name" value="PurM-like_N"/>
</dbReference>